<dbReference type="KEGG" id="pchi:PC41400_05575"/>
<dbReference type="InterPro" id="IPR001509">
    <property type="entry name" value="Epimerase_deHydtase"/>
</dbReference>
<reference evidence="4 5" key="1">
    <citation type="submission" date="2018-01" db="EMBL/GenBank/DDBJ databases">
        <title>The whole genome sequencing and assembly of Paenibacillus chitinolyticus KCCM 41400 strain.</title>
        <authorList>
            <person name="Kim J.-Y."/>
            <person name="Park M.-K."/>
            <person name="Lee Y.-J."/>
            <person name="Yi H."/>
            <person name="Bahn Y.-S."/>
            <person name="Kim J.F."/>
            <person name="Lee D.-W."/>
        </authorList>
    </citation>
    <scope>NUCLEOTIDE SEQUENCE [LARGE SCALE GENOMIC DNA]</scope>
    <source>
        <strain evidence="4 5">KCCM 41400</strain>
    </source>
</reference>
<dbReference type="InterPro" id="IPR036291">
    <property type="entry name" value="NAD(P)-bd_dom_sf"/>
</dbReference>
<protein>
    <submittedName>
        <fullName evidence="3">NAD-dependent epimerase/dehydratase family protein</fullName>
    </submittedName>
    <submittedName>
        <fullName evidence="4">UDP-glucose 4-epimerase</fullName>
    </submittedName>
</protein>
<dbReference type="OrthoDB" id="9771073at2"/>
<evidence type="ECO:0000313" key="4">
    <source>
        <dbReference type="EMBL" id="QAV17158.1"/>
    </source>
</evidence>
<name>A0A410WRW8_9BACL</name>
<evidence type="ECO:0000313" key="6">
    <source>
        <dbReference type="Proteomes" id="UP001527202"/>
    </source>
</evidence>
<reference evidence="3 6" key="2">
    <citation type="submission" date="2022-05" db="EMBL/GenBank/DDBJ databases">
        <title>Genome Sequencing of Bee-Associated Microbes.</title>
        <authorList>
            <person name="Dunlap C."/>
        </authorList>
    </citation>
    <scope>NUCLEOTIDE SEQUENCE [LARGE SCALE GENOMIC DNA]</scope>
    <source>
        <strain evidence="3 6">NRRL B-23120</strain>
    </source>
</reference>
<gene>
    <name evidence="3" type="ORF">M5X16_06345</name>
    <name evidence="4" type="ORF">PC41400_05575</name>
</gene>
<dbReference type="PANTHER" id="PTHR43000">
    <property type="entry name" value="DTDP-D-GLUCOSE 4,6-DEHYDRATASE-RELATED"/>
    <property type="match status" value="1"/>
</dbReference>
<dbReference type="Proteomes" id="UP001527202">
    <property type="component" value="Unassembled WGS sequence"/>
</dbReference>
<evidence type="ECO:0000259" key="2">
    <source>
        <dbReference type="Pfam" id="PF01370"/>
    </source>
</evidence>
<dbReference type="Pfam" id="PF01370">
    <property type="entry name" value="Epimerase"/>
    <property type="match status" value="1"/>
</dbReference>
<evidence type="ECO:0000256" key="1">
    <source>
        <dbReference type="ARBA" id="ARBA00007637"/>
    </source>
</evidence>
<proteinExistence type="inferred from homology"/>
<dbReference type="Proteomes" id="UP000288943">
    <property type="component" value="Chromosome"/>
</dbReference>
<evidence type="ECO:0000313" key="5">
    <source>
        <dbReference type="Proteomes" id="UP000288943"/>
    </source>
</evidence>
<sequence>MKVLVTGGAGFIASHITDKLIEQGHDVVCVDNLSTGTEENINPQATFYKEDITSDNIREIFIIERPECVIHHAAQIDVQKSIRYPVEDAKINILGTINILESCKEAGTKKIIYASSAAVYGDPQYLGVDEIHSIVPLSHYGISKYTPEHYIKAYEKLYGLRYTILRYANVYGTRQISKGEGGVISIFVENLLNNNSPIIFGDGEQTRDFIYVEDIAAANVAALTFGDNFVLNVSTNERTSINQLVNMLNRVANTELPIVYREARNGDIVHSCLDNTLAKLELKWAPKFTLKEGLQKTVSYYALKRELQPQVQVL</sequence>
<dbReference type="AlphaFoldDB" id="A0A410WRW8"/>
<dbReference type="EMBL" id="CP026520">
    <property type="protein sequence ID" value="QAV17158.1"/>
    <property type="molecule type" value="Genomic_DNA"/>
</dbReference>
<comment type="similarity">
    <text evidence="1">Belongs to the NAD(P)-dependent epimerase/dehydratase family.</text>
</comment>
<accession>A0A410WRW8</accession>
<evidence type="ECO:0000313" key="3">
    <source>
        <dbReference type="EMBL" id="MCY9595382.1"/>
    </source>
</evidence>
<keyword evidence="6" id="KW-1185">Reference proteome</keyword>
<dbReference type="EMBL" id="JAMDMJ010000008">
    <property type="protein sequence ID" value="MCY9595382.1"/>
    <property type="molecule type" value="Genomic_DNA"/>
</dbReference>
<dbReference type="SUPFAM" id="SSF51735">
    <property type="entry name" value="NAD(P)-binding Rossmann-fold domains"/>
    <property type="match status" value="1"/>
</dbReference>
<dbReference type="RefSeq" id="WP_042229847.1">
    <property type="nucleotide sequence ID" value="NZ_CP026520.1"/>
</dbReference>
<dbReference type="GeneID" id="95374285"/>
<feature type="domain" description="NAD-dependent epimerase/dehydratase" evidence="2">
    <location>
        <begin position="3"/>
        <end position="228"/>
    </location>
</feature>
<organism evidence="4 5">
    <name type="scientific">Paenibacillus chitinolyticus</name>
    <dbReference type="NCBI Taxonomy" id="79263"/>
    <lineage>
        <taxon>Bacteria</taxon>
        <taxon>Bacillati</taxon>
        <taxon>Bacillota</taxon>
        <taxon>Bacilli</taxon>
        <taxon>Bacillales</taxon>
        <taxon>Paenibacillaceae</taxon>
        <taxon>Paenibacillus</taxon>
    </lineage>
</organism>
<dbReference type="Gene3D" id="3.40.50.720">
    <property type="entry name" value="NAD(P)-binding Rossmann-like Domain"/>
    <property type="match status" value="1"/>
</dbReference>